<dbReference type="Gene3D" id="2.40.50.100">
    <property type="match status" value="2"/>
</dbReference>
<accession>A0A2U8FGE5</accession>
<protein>
    <submittedName>
        <fullName evidence="2">HlyD family secretion protein</fullName>
    </submittedName>
</protein>
<dbReference type="EMBL" id="CP029206">
    <property type="protein sequence ID" value="AWI50048.1"/>
    <property type="molecule type" value="Genomic_DNA"/>
</dbReference>
<dbReference type="KEGG" id="apor:DDU33_00390"/>
<dbReference type="AlphaFoldDB" id="A0A2U8FGE5"/>
<dbReference type="Proteomes" id="UP000244920">
    <property type="component" value="Chromosome"/>
</dbReference>
<feature type="coiled-coil region" evidence="1">
    <location>
        <begin position="84"/>
        <end position="139"/>
    </location>
</feature>
<dbReference type="RefSeq" id="WP_108922421.1">
    <property type="nucleotide sequence ID" value="NZ_CP029206.1"/>
</dbReference>
<dbReference type="Gene3D" id="2.40.30.170">
    <property type="match status" value="1"/>
</dbReference>
<evidence type="ECO:0000256" key="1">
    <source>
        <dbReference type="SAM" id="Coils"/>
    </source>
</evidence>
<evidence type="ECO:0000313" key="3">
    <source>
        <dbReference type="Proteomes" id="UP000244920"/>
    </source>
</evidence>
<dbReference type="GO" id="GO:0005886">
    <property type="term" value="C:plasma membrane"/>
    <property type="evidence" value="ECO:0007669"/>
    <property type="project" value="TreeGrafter"/>
</dbReference>
<dbReference type="PANTHER" id="PTHR30438">
    <property type="entry name" value="36 KDA ANTIGEN-RELATED"/>
    <property type="match status" value="1"/>
</dbReference>
<keyword evidence="1" id="KW-0175">Coiled coil</keyword>
<feature type="coiled-coil region" evidence="1">
    <location>
        <begin position="178"/>
        <end position="212"/>
    </location>
</feature>
<reference evidence="3" key="1">
    <citation type="submission" date="2018-05" db="EMBL/GenBank/DDBJ databases">
        <title>Complete genome sequence of Actinobacillus porcitonsillarum reference strain 9953L55 (CCUG 46996).</title>
        <authorList>
            <person name="Dona V."/>
            <person name="Perreten V."/>
        </authorList>
    </citation>
    <scope>NUCLEOTIDE SEQUENCE [LARGE SCALE GENOMIC DNA]</scope>
    <source>
        <strain evidence="3">9953L55</strain>
    </source>
</reference>
<organism evidence="2 3">
    <name type="scientific">Actinobacillus porcitonsillarum</name>
    <dbReference type="NCBI Taxonomy" id="189834"/>
    <lineage>
        <taxon>Bacteria</taxon>
        <taxon>Pseudomonadati</taxon>
        <taxon>Pseudomonadota</taxon>
        <taxon>Gammaproteobacteria</taxon>
        <taxon>Pasteurellales</taxon>
        <taxon>Pasteurellaceae</taxon>
        <taxon>Actinobacillus</taxon>
    </lineage>
</organism>
<name>A0A2U8FGE5_9PAST</name>
<evidence type="ECO:0000313" key="2">
    <source>
        <dbReference type="EMBL" id="AWI50048.1"/>
    </source>
</evidence>
<keyword evidence="3" id="KW-1185">Reference proteome</keyword>
<sequence>MKKVLIALLVLAAIGGGVYWKQTQSQAKLPEGIASVNGRLTVDRVDVATLYAGRVEEMLVKEGEDVEKNQALARLSSSQIESQVNATSAQIEAMQAQVAQAKAQKQRALETVSRANAEINAQQQQLSMAKLELDNAKKLRRDNLISASELERRQANYKVAQSAIDTAKAARAEAQATVSQADATISQAQAMVERAKADAQNAQSQNEDMLIRSPLSGRVEYQLADVGNVLGVGGKVASILDLDDVYINVFLPSYQANQVKIGDDARVIVDGVEAVFPAKVSYVSSQAQFTPKSVETAEERTKMMFKIKLQIPEEIVKQNPAFFKGGMTAMGYVKYDASIDWSEALNVKLPSEK</sequence>
<dbReference type="SUPFAM" id="SSF111369">
    <property type="entry name" value="HlyD-like secretion proteins"/>
    <property type="match status" value="1"/>
</dbReference>
<proteinExistence type="predicted"/>
<gene>
    <name evidence="2" type="ORF">DDU33_00390</name>
</gene>
<dbReference type="Gene3D" id="1.10.287.470">
    <property type="entry name" value="Helix hairpin bin"/>
    <property type="match status" value="3"/>
</dbReference>
<dbReference type="PANTHER" id="PTHR30438:SF2">
    <property type="entry name" value="MEMBRANE PROTEIN"/>
    <property type="match status" value="1"/>
</dbReference>